<dbReference type="InterPro" id="IPR024344">
    <property type="entry name" value="MDMPI_metal-binding"/>
</dbReference>
<sequence>MTAPTLPDLTDVLTRQWTRLERWLEPLGDDLLGTAAQPSVLPGWTRGELVSHLGRCMGSLAAAVPQPAGTRPVRLSEYLGGYKASAEHITTTTRELDERIAGDRLAEVSRLVGEAFAHLRTLGDDPEAVVLGNRAPLRLRDLVVTRLVELVVHADDVARSFADVAATRGADDPVDREALALVADELCGIVRARGGWDLEVADARLWVRLAAGRVPYDVDELAVALRTSFTADSVPDLGNVLPLV</sequence>
<dbReference type="GO" id="GO:0016853">
    <property type="term" value="F:isomerase activity"/>
    <property type="evidence" value="ECO:0007669"/>
    <property type="project" value="UniProtKB-KW"/>
</dbReference>
<evidence type="ECO:0000313" key="3">
    <source>
        <dbReference type="Proteomes" id="UP000642107"/>
    </source>
</evidence>
<comment type="caution">
    <text evidence="2">The sequence shown here is derived from an EMBL/GenBank/DDBJ whole genome shotgun (WGS) entry which is preliminary data.</text>
</comment>
<reference evidence="2 3" key="1">
    <citation type="submission" date="2020-09" db="EMBL/GenBank/DDBJ databases">
        <title>Flavimobilis rhizosphaerae sp. nov., isolated from rhizosphere soil of Spartina alterniflora.</title>
        <authorList>
            <person name="Hanqin C."/>
        </authorList>
    </citation>
    <scope>NUCLEOTIDE SEQUENCE [LARGE SCALE GENOMIC DNA]</scope>
    <source>
        <strain evidence="2 3">GY 10621</strain>
    </source>
</reference>
<keyword evidence="2" id="KW-0413">Isomerase</keyword>
<evidence type="ECO:0000259" key="1">
    <source>
        <dbReference type="Pfam" id="PF11716"/>
    </source>
</evidence>
<proteinExistence type="predicted"/>
<dbReference type="RefSeq" id="WP_192276910.1">
    <property type="nucleotide sequence ID" value="NZ_JACZDF010000001.1"/>
</dbReference>
<name>A0ABR9DM54_9MICO</name>
<keyword evidence="3" id="KW-1185">Reference proteome</keyword>
<evidence type="ECO:0000313" key="2">
    <source>
        <dbReference type="EMBL" id="MBD9698068.1"/>
    </source>
</evidence>
<protein>
    <submittedName>
        <fullName evidence="2">Maleylpyruvate isomerase N-terminal domain-containing protein</fullName>
    </submittedName>
</protein>
<dbReference type="Gene3D" id="1.20.120.450">
    <property type="entry name" value="dinb family like domain"/>
    <property type="match status" value="1"/>
</dbReference>
<dbReference type="InterPro" id="IPR034660">
    <property type="entry name" value="DinB/YfiT-like"/>
</dbReference>
<dbReference type="SUPFAM" id="SSF109854">
    <property type="entry name" value="DinB/YfiT-like putative metalloenzymes"/>
    <property type="match status" value="1"/>
</dbReference>
<dbReference type="EMBL" id="JACZDF010000001">
    <property type="protein sequence ID" value="MBD9698068.1"/>
    <property type="molecule type" value="Genomic_DNA"/>
</dbReference>
<accession>A0ABR9DM54</accession>
<gene>
    <name evidence="2" type="ORF">IGS67_00960</name>
</gene>
<dbReference type="Proteomes" id="UP000642107">
    <property type="component" value="Unassembled WGS sequence"/>
</dbReference>
<dbReference type="Pfam" id="PF11716">
    <property type="entry name" value="MDMPI_N"/>
    <property type="match status" value="1"/>
</dbReference>
<feature type="domain" description="Mycothiol-dependent maleylpyruvate isomerase metal-binding" evidence="1">
    <location>
        <begin position="14"/>
        <end position="158"/>
    </location>
</feature>
<organism evidence="2 3">
    <name type="scientific">Flavimobilis rhizosphaerae</name>
    <dbReference type="NCBI Taxonomy" id="2775421"/>
    <lineage>
        <taxon>Bacteria</taxon>
        <taxon>Bacillati</taxon>
        <taxon>Actinomycetota</taxon>
        <taxon>Actinomycetes</taxon>
        <taxon>Micrococcales</taxon>
        <taxon>Jonesiaceae</taxon>
        <taxon>Flavimobilis</taxon>
    </lineage>
</organism>